<proteinExistence type="predicted"/>
<organism evidence="2 3">
    <name type="scientific">Streptomyces bauhiniae</name>
    <dbReference type="NCBI Taxonomy" id="2340725"/>
    <lineage>
        <taxon>Bacteria</taxon>
        <taxon>Bacillati</taxon>
        <taxon>Actinomycetota</taxon>
        <taxon>Actinomycetes</taxon>
        <taxon>Kitasatosporales</taxon>
        <taxon>Streptomycetaceae</taxon>
        <taxon>Streptomyces</taxon>
    </lineage>
</organism>
<accession>A0A4Z1CVN3</accession>
<gene>
    <name evidence="2" type="ORF">E5083_28060</name>
</gene>
<feature type="compositionally biased region" description="Basic and acidic residues" evidence="1">
    <location>
        <begin position="17"/>
        <end position="42"/>
    </location>
</feature>
<dbReference type="EMBL" id="SRRT01000009">
    <property type="protein sequence ID" value="TGN72789.1"/>
    <property type="molecule type" value="Genomic_DNA"/>
</dbReference>
<protein>
    <submittedName>
        <fullName evidence="2">Uncharacterized protein</fullName>
    </submittedName>
</protein>
<evidence type="ECO:0000256" key="1">
    <source>
        <dbReference type="SAM" id="MobiDB-lite"/>
    </source>
</evidence>
<dbReference type="RefSeq" id="WP_135788472.1">
    <property type="nucleotide sequence ID" value="NZ_JBEYRW010000011.1"/>
</dbReference>
<dbReference type="AlphaFoldDB" id="A0A4Z1CVN3"/>
<evidence type="ECO:0000313" key="2">
    <source>
        <dbReference type="EMBL" id="TGN72789.1"/>
    </source>
</evidence>
<feature type="region of interest" description="Disordered" evidence="1">
    <location>
        <begin position="1"/>
        <end position="60"/>
    </location>
</feature>
<name>A0A4Z1CVN3_9ACTN</name>
<evidence type="ECO:0000313" key="3">
    <source>
        <dbReference type="Proteomes" id="UP000298159"/>
    </source>
</evidence>
<dbReference type="Proteomes" id="UP000298159">
    <property type="component" value="Unassembled WGS sequence"/>
</dbReference>
<sequence length="60" mass="6679">MSDDDRTKRPTTAVGETLREIADAEKPETPKKRAEERRHEGEGADAITPNTEAQRESQGD</sequence>
<keyword evidence="3" id="KW-1185">Reference proteome</keyword>
<comment type="caution">
    <text evidence="2">The sequence shown here is derived from an EMBL/GenBank/DDBJ whole genome shotgun (WGS) entry which is preliminary data.</text>
</comment>
<dbReference type="GeneID" id="95451436"/>
<reference evidence="2 3" key="1">
    <citation type="submission" date="2019-04" db="EMBL/GenBank/DDBJ databases">
        <title>Streptomyces sp. nov. Bv016 isolated from bark of Buahinia variegata.</title>
        <authorList>
            <person name="Kanchanasin P."/>
            <person name="Tanasupawat S."/>
            <person name="Yuki M."/>
            <person name="Kudo T."/>
        </authorList>
    </citation>
    <scope>NUCLEOTIDE SEQUENCE [LARGE SCALE GENOMIC DNA]</scope>
    <source>
        <strain evidence="2 3">Bv016</strain>
    </source>
</reference>